<dbReference type="Pfam" id="PF08402">
    <property type="entry name" value="TOBE_2"/>
    <property type="match status" value="1"/>
</dbReference>
<evidence type="ECO:0000313" key="8">
    <source>
        <dbReference type="Proteomes" id="UP001595848"/>
    </source>
</evidence>
<dbReference type="PROSITE" id="PS50893">
    <property type="entry name" value="ABC_TRANSPORTER_2"/>
    <property type="match status" value="1"/>
</dbReference>
<keyword evidence="8" id="KW-1185">Reference proteome</keyword>
<dbReference type="PANTHER" id="PTHR43875:SF15">
    <property type="entry name" value="TREHALOSE IMPORT ATP-BINDING PROTEIN SUGC"/>
    <property type="match status" value="1"/>
</dbReference>
<keyword evidence="4" id="KW-1278">Translocase</keyword>
<dbReference type="EMBL" id="JBHSBV010000001">
    <property type="protein sequence ID" value="MFC4199730.1"/>
    <property type="molecule type" value="Genomic_DNA"/>
</dbReference>
<dbReference type="SMART" id="SM00382">
    <property type="entry name" value="AAA"/>
    <property type="match status" value="1"/>
</dbReference>
<dbReference type="PROSITE" id="PS00211">
    <property type="entry name" value="ABC_TRANSPORTER_1"/>
    <property type="match status" value="1"/>
</dbReference>
<evidence type="ECO:0000313" key="7">
    <source>
        <dbReference type="EMBL" id="MFC4199730.1"/>
    </source>
</evidence>
<organism evidence="7 8">
    <name type="scientific">Candidimonas humi</name>
    <dbReference type="NCBI Taxonomy" id="683355"/>
    <lineage>
        <taxon>Bacteria</taxon>
        <taxon>Pseudomonadati</taxon>
        <taxon>Pseudomonadota</taxon>
        <taxon>Betaproteobacteria</taxon>
        <taxon>Burkholderiales</taxon>
        <taxon>Alcaligenaceae</taxon>
        <taxon>Candidimonas</taxon>
    </lineage>
</organism>
<dbReference type="Proteomes" id="UP001595848">
    <property type="component" value="Unassembled WGS sequence"/>
</dbReference>
<dbReference type="PANTHER" id="PTHR43875">
    <property type="entry name" value="MALTODEXTRIN IMPORT ATP-BINDING PROTEIN MSMX"/>
    <property type="match status" value="1"/>
</dbReference>
<dbReference type="InterPro" id="IPR047641">
    <property type="entry name" value="ABC_transpr_MalK/UgpC-like"/>
</dbReference>
<dbReference type="InterPro" id="IPR013611">
    <property type="entry name" value="Transp-assoc_OB_typ2"/>
</dbReference>
<evidence type="ECO:0000256" key="2">
    <source>
        <dbReference type="ARBA" id="ARBA00022741"/>
    </source>
</evidence>
<feature type="domain" description="ABC transporter" evidence="6">
    <location>
        <begin position="8"/>
        <end position="240"/>
    </location>
</feature>
<keyword evidence="1" id="KW-1003">Cell membrane</keyword>
<evidence type="ECO:0000259" key="6">
    <source>
        <dbReference type="PROSITE" id="PS50893"/>
    </source>
</evidence>
<gene>
    <name evidence="7" type="ORF">ACFOY1_02080</name>
</gene>
<dbReference type="InterPro" id="IPR003439">
    <property type="entry name" value="ABC_transporter-like_ATP-bd"/>
</dbReference>
<dbReference type="Pfam" id="PF00005">
    <property type="entry name" value="ABC_tran"/>
    <property type="match status" value="1"/>
</dbReference>
<keyword evidence="5" id="KW-0472">Membrane</keyword>
<dbReference type="InterPro" id="IPR017871">
    <property type="entry name" value="ABC_transporter-like_CS"/>
</dbReference>
<dbReference type="GO" id="GO:0005524">
    <property type="term" value="F:ATP binding"/>
    <property type="evidence" value="ECO:0007669"/>
    <property type="project" value="UniProtKB-KW"/>
</dbReference>
<keyword evidence="3 7" id="KW-0067">ATP-binding</keyword>
<keyword evidence="2" id="KW-0547">Nucleotide-binding</keyword>
<protein>
    <submittedName>
        <fullName evidence="7">ABC transporter ATP-binding protein</fullName>
    </submittedName>
</protein>
<accession>A0ABV8NRV3</accession>
<proteinExistence type="predicted"/>
<dbReference type="InterPro" id="IPR003593">
    <property type="entry name" value="AAA+_ATPase"/>
</dbReference>
<evidence type="ECO:0000256" key="3">
    <source>
        <dbReference type="ARBA" id="ARBA00022840"/>
    </source>
</evidence>
<comment type="caution">
    <text evidence="7">The sequence shown here is derived from an EMBL/GenBank/DDBJ whole genome shotgun (WGS) entry which is preliminary data.</text>
</comment>
<sequence>MKLNSIPIRLEDCAKTYGSNARVLQPTSLSIGAGETVVLLGPSGCGKTTTLRLIAGLERPDPGGRVYFGDEDVTAKPIEERRVGMVFQNYALFPNFSVRDNIGYGLKIKKTPVRERRQRVDELLELVHLTEHGDKQISQLSGGQKQRVALARALAPEPRVLLLDEPLTALDAKLRETLRTDMDLLLKNLGVTTVYVTHDQAEAMVLGDRVVVMSNGRIEQAGTPHEIYFHPGSRHVAQFLGSLNSLRGEFRDGEFHVRGGRLPCPQGAAGLAEIHFRPEDASLLPAAEADLRGTVASVQFLGDRSRVYLDGLSETRVCVEAPSRSTLQPGEEVGVRIPAERLLIVGGQ</sequence>
<name>A0ABV8NRV3_9BURK</name>
<reference evidence="8" key="1">
    <citation type="journal article" date="2019" name="Int. J. Syst. Evol. Microbiol.">
        <title>The Global Catalogue of Microorganisms (GCM) 10K type strain sequencing project: providing services to taxonomists for standard genome sequencing and annotation.</title>
        <authorList>
            <consortium name="The Broad Institute Genomics Platform"/>
            <consortium name="The Broad Institute Genome Sequencing Center for Infectious Disease"/>
            <person name="Wu L."/>
            <person name="Ma J."/>
        </authorList>
    </citation>
    <scope>NUCLEOTIDE SEQUENCE [LARGE SCALE GENOMIC DNA]</scope>
    <source>
        <strain evidence="8">LMG 24813</strain>
    </source>
</reference>
<dbReference type="RefSeq" id="WP_217962594.1">
    <property type="nucleotide sequence ID" value="NZ_JAHTBN010000001.1"/>
</dbReference>
<evidence type="ECO:0000256" key="4">
    <source>
        <dbReference type="ARBA" id="ARBA00022967"/>
    </source>
</evidence>
<evidence type="ECO:0000256" key="1">
    <source>
        <dbReference type="ARBA" id="ARBA00022475"/>
    </source>
</evidence>
<evidence type="ECO:0000256" key="5">
    <source>
        <dbReference type="ARBA" id="ARBA00023136"/>
    </source>
</evidence>